<feature type="domain" description="Chitin-binding type-3" evidence="3">
    <location>
        <begin position="1088"/>
        <end position="1134"/>
    </location>
</feature>
<proteinExistence type="predicted"/>
<dbReference type="OrthoDB" id="4469896at2759"/>
<evidence type="ECO:0000313" key="5">
    <source>
        <dbReference type="Proteomes" id="UP000054771"/>
    </source>
</evidence>
<protein>
    <recommendedName>
        <fullName evidence="3">Chitin-binding type-3 domain-containing protein</fullName>
    </recommendedName>
</protein>
<dbReference type="SMART" id="SM00495">
    <property type="entry name" value="ChtBD3"/>
    <property type="match status" value="2"/>
</dbReference>
<dbReference type="Proteomes" id="UP000054771">
    <property type="component" value="Unassembled WGS sequence"/>
</dbReference>
<keyword evidence="5" id="KW-1185">Reference proteome</keyword>
<dbReference type="CDD" id="cd12214">
    <property type="entry name" value="ChiA1_BD"/>
    <property type="match status" value="2"/>
</dbReference>
<dbReference type="Pfam" id="PF18276">
    <property type="entry name" value="TcA_TcB_BD"/>
    <property type="match status" value="1"/>
</dbReference>
<dbReference type="PANTHER" id="PTHR36135">
    <property type="entry name" value="FIBROUS SHEATH CABYR-BINDING PROTEIN"/>
    <property type="match status" value="1"/>
</dbReference>
<feature type="compositionally biased region" description="Basic and acidic residues" evidence="2">
    <location>
        <begin position="3519"/>
        <end position="3533"/>
    </location>
</feature>
<feature type="compositionally biased region" description="Basic residues" evidence="2">
    <location>
        <begin position="3534"/>
        <end position="3548"/>
    </location>
</feature>
<dbReference type="OMA" id="DMWVGVA"/>
<dbReference type="InterPro" id="IPR003610">
    <property type="entry name" value="CBM5/12"/>
</dbReference>
<evidence type="ECO:0000256" key="2">
    <source>
        <dbReference type="SAM" id="MobiDB-lite"/>
    </source>
</evidence>
<dbReference type="STRING" id="454130.A0A0U5FPC3"/>
<evidence type="ECO:0000259" key="3">
    <source>
        <dbReference type="SMART" id="SM00495"/>
    </source>
</evidence>
<name>A0A0U5FPC3_ASPCI</name>
<feature type="compositionally biased region" description="Acidic residues" evidence="2">
    <location>
        <begin position="971"/>
        <end position="1076"/>
    </location>
</feature>
<dbReference type="InterPro" id="IPR040840">
    <property type="entry name" value="TcA_TcB_BD"/>
</dbReference>
<dbReference type="GO" id="GO:0005509">
    <property type="term" value="F:calcium ion binding"/>
    <property type="evidence" value="ECO:0007669"/>
    <property type="project" value="InterPro"/>
</dbReference>
<dbReference type="EMBL" id="CDMC01000001">
    <property type="protein sequence ID" value="CEL01330.1"/>
    <property type="molecule type" value="Genomic_DNA"/>
</dbReference>
<dbReference type="GO" id="GO:0004553">
    <property type="term" value="F:hydrolase activity, hydrolyzing O-glycosyl compounds"/>
    <property type="evidence" value="ECO:0007669"/>
    <property type="project" value="InterPro"/>
</dbReference>
<accession>A0A0U5FPC3</accession>
<feature type="domain" description="Chitin-binding type-3" evidence="3">
    <location>
        <begin position="1139"/>
        <end position="1186"/>
    </location>
</feature>
<gene>
    <name evidence="4" type="ORF">ASPCAL00915</name>
</gene>
<dbReference type="SUPFAM" id="SSF51055">
    <property type="entry name" value="Carbohydrate binding domain"/>
    <property type="match status" value="2"/>
</dbReference>
<dbReference type="GO" id="GO:0005975">
    <property type="term" value="P:carbohydrate metabolic process"/>
    <property type="evidence" value="ECO:0007669"/>
    <property type="project" value="InterPro"/>
</dbReference>
<feature type="region of interest" description="Disordered" evidence="2">
    <location>
        <begin position="960"/>
        <end position="1087"/>
    </location>
</feature>
<dbReference type="Gene3D" id="2.10.10.20">
    <property type="entry name" value="Carbohydrate-binding module superfamily 5/12"/>
    <property type="match status" value="2"/>
</dbReference>
<dbReference type="GO" id="GO:0030246">
    <property type="term" value="F:carbohydrate binding"/>
    <property type="evidence" value="ECO:0007669"/>
    <property type="project" value="InterPro"/>
</dbReference>
<evidence type="ECO:0000256" key="1">
    <source>
        <dbReference type="ARBA" id="ARBA00022801"/>
    </source>
</evidence>
<reference evidence="5" key="1">
    <citation type="journal article" date="2016" name="Genome Announc.">
        <title>Draft genome sequences of fungus Aspergillus calidoustus.</title>
        <authorList>
            <person name="Horn F."/>
            <person name="Linde J."/>
            <person name="Mattern D.J."/>
            <person name="Walther G."/>
            <person name="Guthke R."/>
            <person name="Scherlach K."/>
            <person name="Martin K."/>
            <person name="Brakhage A.A."/>
            <person name="Petzke L."/>
            <person name="Valiante V."/>
        </authorList>
    </citation>
    <scope>NUCLEOTIDE SEQUENCE [LARGE SCALE GENOMIC DNA]</scope>
    <source>
        <strain evidence="5">SF006504</strain>
    </source>
</reference>
<feature type="region of interest" description="Disordered" evidence="2">
    <location>
        <begin position="3519"/>
        <end position="3548"/>
    </location>
</feature>
<dbReference type="GO" id="GO:0005576">
    <property type="term" value="C:extracellular region"/>
    <property type="evidence" value="ECO:0007669"/>
    <property type="project" value="InterPro"/>
</dbReference>
<sequence length="3738" mass="417177">MATDAIIIRIIPSAPVDAQTFQTVLATLKVEVYDLSLDDSQTGILIGIAEGLLPIAAMEAEIINDPPNIRRLKKGIWQHWEPNPLQHPSLPIDANNVTWFSVASAVVLLNRPTRLEYGSFDLNLKITRNNNLALSSKIEYNAEPVATIRLDPPLVGRQLDAFQLAAAAYISVPAVGLSHLDPDTAIPDLTGSGRVWNFTTVVNATNAVLTQDRRIGDNIDDLKLENRQHPLTIAESKHIAAEIIWNRIIFPPPQFPAIGKLYEWYTKANPTSVPSDEPGRKQFEGEVAAYTATQNSEVDRVANFVFAASAAIFAERTTRSATQIGLNFAFRGTSGPTDSPPSAVSYRVGLSWPNASAGFVVPAAYFYALGSSVPAEILPEHRYSTAVSTNEEQNIIVFQSAIESGIIPENPGLSTVPSPPAVNIHQAARRLVALGGFQESLPGLPISSADSFSSSTRALLDDWLRFSQPTNGLLLDFWEGLSGANVDHPVAYVVLVLCHITGGTKPLIEAIIANRPEGLSANNITQLRNVTHTEWRQFFGAAPADPSVLKSHPELLPSFTLPGTVEERTTAIIRRIQNFFYLAPEPVTAGPTVPPKPAPVFEIIGADIVSRFITIYESDFGTFTFGAVLDDDRVNAATSELFPANKAAQSRLRSAIEIINDLTRVTEGTGDIRFALMESLYSRGFVSAESIARLSLDAFRRALIGTPAYASASRIRTTARNITDVPNHSEPRHNTFTSINPDGDLVNCIPPEHLSPLGHIAYLHEILTLPTVYGTISQAIASRRGDLEDLLASESNLNEEVPLIDIVNENLEAIASHPSAPIGRILNTGSPSTPLTDLPEHSSPALEIRSPDAYESLRESFESPSLPYSQALDASRSYLKTIGTSRSEVMRIFREHTTEFPIAVPEDKRPVDFEKQRWRLPVNFKVALEYLGISQEEYDLLYSGDALSIEKLQTVLGYECRVPSRPPSDGSSEEEPPVEEPPVEEPPVEEPPIEEPPVEEPPVEEPPVEEPPVEEPPVEEPPVEEPPVEEPPVEEPPVEEPPVEEPPVEEPPVEEPPVEEPPVEEPPVETPPEPDNEPFGCTPLKTPAPEWAANQGYALGGLVRFGGRLYKCRQAHTSLPDWIPNRVPALWVTPLPCGITEWHVQTEYAVGSIVRYNGRLYKCQQAHASDAPNWTPENTPALWVLQGPAQGSVLTLSLIAHAGSFTQAALDDSCPQWTSVVTRLDKFLSQTGLTYCAFLEVVKSRIARIPLTTGEVPRATYPDCEPCCLKGLELQFSTKDVVPELRKLVVFVRLWRSLRVAFPGLLSISELAEISRILNLFKDSTGAPSPDFIRQLASLIMSHCCFGIPLQTLLQLYSAEGAPIAHALDELLDALQETLVVESYCKRRGPEFKKVLVSNLETLSRLAGFFHPTNWFDCPTNTIRFLEVLAHIYRSEFSVGEISYLFTPTPHLQGDDPFPMQDQQEAADDPLGLAGDTQFSLWELRKQLLHVELTEEAICDWTWHRIIASLGRLGIDGRQQLQGLAEHFFPIILPTHDCSVVRPPGPFRVPLAGIDPRAWESLRCGPLTYLDGFLYLSLPLRDAELIDQVRHMRPLTPHEQQAVQNLYFLPQTLLSPLAFLFEDFDQAVKHLIRCDSDRDRWHFFQAQVARFYARCQIIVHHLADHVSSTIHHKPAGEKDEALALEILRNIMADENKFANPATSWEETEAPSTSSEEFLWQPKVSGTSFAAILGLLGTGLIEEYDVESQLVWRNLRSSLDFFGATARNEYNWPVPTILPSFQVPPSLQDNMTITVRNGLAIRDIDDVVLGGPTRFALASRGSLLIERSGHYIFRGLPARFCIDDEQHNTDPHNEYCVTLERGQREWTVCQQRCDPDGHAVHLPCEKIWLRKGTYQITVSFEQLKPVFEDEHPEPVHTGIKIQYNGPDTDEEFITIPREKLFCVFKTGRLRDGVIFPGKEEVAAAQYLSGRYYSTLRDIRRTYQRAFKALLLSERHDLSAVPPPGHHDHSEIGFLLSHPYNFSGFSYYRPDASGPYITHRAGFDFNLIPVLDPYHSPDLSNPTDQDVRAYPSPQHQAALFDWLERLSQYTAMREEHRRLGRTKALWQLFLEADSYITTIPNQLLLHLGVDVSAANLVLTYYTESNGSKVLQASNLVDERWAFRVWQAGTWLRHIKKSFYTSLIETALPYQWASNNPGTPVAGATTSGNFNLVSFVSSSLYGSRGKIDVSNGFGDLSALNNGLRLRARSALVDYLTRRRRVPLDVFSTGEYATNATDLSGLLLVDVDCLINERVTRVENIIVAVQSLIQRAILGLERHLTLPQNFFLTWKKQFATYKLWRSCKKQQLYPENWIQWKDLSRAKKSEGIRFLNQELARTAHNLVLPAESTYFQGLPDEYAQNSSLTAIQSRERFAMQPVRTLPDEGLRLMGTPGFAGRPSWVAPIRQVEYARASTTGGDGLPLTAESSISTVEAGSLASELPLDANSDATGLAPSGEIPLWLRAAIRMGTQFIRVPAAGFPSGLPISAPWSKNAETSCCCIQQDDYPLIDEYWFWVADGHHFKDIRERQSADIGSSGPLDTQSDWDKPTELPKLLQWPDHPTVYLYWTRFRAEQYEPPRCSQEGVEVSVQSSTITRLRFSKRSDDSLFFEINGAVSRPGYPDGQEGYHVGFRYDIVPDQAIVIPELQPESNDGDTEDSGSLSYPAPLAAFPFFIYFSPGAPSIPTYEDATVLFIAETLRTRCSFEEALKWCERLHNPLNGMNKWEICGSTDSPSNPQLLASPIVSFRRDKTCCSQFTQDSMIIRQRAVTLLYLDILLQYCDSKVTQSSKEGFQQALVILNCMEKILGQSPQTIQASDYARSPANILSFVASPAPLNARLLELYDSAKDRKSHLQSLIAKSSKLTVARSDGSLGLGLQAHAGEVSGSCPSLALSQCAENATHYRFAYLLPKALEAVEFLRGLGNNLLSAFEKGDAEYLSSLRITHENQIQALSLDIKQNTWRESDWQLQSLEKQMDHAQTRLRYFKNLIANGLNPKEERYQRNTILANTSRLSSTASDLIAQFNSLVPDMWFGVAGVAGTPLSFQQIPVGNKLATNFSTAARILNTMADLGNGRAGLALTEAGWDRREEEWRHTVDTTGIEIEQIKRQILGARRRCGVNLRELNNHQRQIEQSQEVADFVRDKFTKQDLYLFLQAQTSRLYNQAHELAVSAVEDALYAFIYERGDYGHSSPWTNNLISPIISTALSGGNFDSLREGLMVGERLELALRTLDRKYIQRNAREYELTRHISLRLLFPLSFLQLKVTGRTVITIPEWLFDLDYPGHYMRRIKNVSITIPCVTGPYTGVHCRLRLLESSTRIDPSLHAPAKLCCTKRTTRNPSTPARNCYSIVDAEDPRVIRRYHHNLRPDEQGGMEIATSSGQGDDGLFEANVRNDERYLPFEFCGVTDSTWSIELPPESNQFDLRTLSDAVLHIDYTAREGGEALRRAATESAQRCLPDQGLMYLDAKEDLSDAWYECFAPQPAVREKPYRRQPHKHEPRDRGRHSKHSCPSHDRRHFNLSFSRNLFPFIPPSRIEGCGGQIKVGRIDIFIETELHCSRNSSSEESCGLAKSASLSGRHVNLVFFRRSQCGPHLDVPCVVRCEWEGDTYHGVVTFKPADEHDHMADCDCERVVLSRNSTEDVQVGTLCLPANVQDSGLASSRQSAEEEPPIAVQKIYFIVHYAVVGLGERSDSKLGHGAKLVGLGV</sequence>
<organism evidence="4 5">
    <name type="scientific">Aspergillus calidoustus</name>
    <dbReference type="NCBI Taxonomy" id="454130"/>
    <lineage>
        <taxon>Eukaryota</taxon>
        <taxon>Fungi</taxon>
        <taxon>Dikarya</taxon>
        <taxon>Ascomycota</taxon>
        <taxon>Pezizomycotina</taxon>
        <taxon>Eurotiomycetes</taxon>
        <taxon>Eurotiomycetidae</taxon>
        <taxon>Eurotiales</taxon>
        <taxon>Aspergillaceae</taxon>
        <taxon>Aspergillus</taxon>
        <taxon>Aspergillus subgen. Nidulantes</taxon>
    </lineage>
</organism>
<dbReference type="GO" id="GO:0033234">
    <property type="term" value="P:negative regulation of protein sumoylation"/>
    <property type="evidence" value="ECO:0007669"/>
    <property type="project" value="InterPro"/>
</dbReference>
<dbReference type="InterPro" id="IPR036573">
    <property type="entry name" value="CBM_sf_5/12"/>
</dbReference>
<dbReference type="Pfam" id="PF02839">
    <property type="entry name" value="CBM_5_12"/>
    <property type="match status" value="2"/>
</dbReference>
<keyword evidence="1" id="KW-0378">Hydrolase</keyword>
<dbReference type="InterPro" id="IPR046839">
    <property type="entry name" value="ABC_toxin_N"/>
</dbReference>
<dbReference type="Pfam" id="PF20220">
    <property type="entry name" value="ABC_toxin_N"/>
    <property type="match status" value="1"/>
</dbReference>
<dbReference type="PANTHER" id="PTHR36135:SF1">
    <property type="entry name" value="FIBROUS SHEATH CABYR-BINDING PROTEIN"/>
    <property type="match status" value="1"/>
</dbReference>
<dbReference type="InterPro" id="IPR043375">
    <property type="entry name" value="FSCB"/>
</dbReference>
<evidence type="ECO:0000313" key="4">
    <source>
        <dbReference type="EMBL" id="CEL01330.1"/>
    </source>
</evidence>